<reference evidence="2 3" key="1">
    <citation type="journal article" date="2014" name="Int. J. Syst. Evol. Microbiol.">
        <title>Complete genome sequence of Corynebacterium casei LMG S-19264T (=DSM 44701T), isolated from a smear-ripened cheese.</title>
        <authorList>
            <consortium name="US DOE Joint Genome Institute (JGI-PGF)"/>
            <person name="Walter F."/>
            <person name="Albersmeier A."/>
            <person name="Kalinowski J."/>
            <person name="Ruckert C."/>
        </authorList>
    </citation>
    <scope>NUCLEOTIDE SEQUENCE [LARGE SCALE GENOMIC DNA]</scope>
    <source>
        <strain evidence="2 3">KCTC 12285</strain>
    </source>
</reference>
<evidence type="ECO:0000313" key="2">
    <source>
        <dbReference type="EMBL" id="GGX05467.1"/>
    </source>
</evidence>
<evidence type="ECO:0000256" key="1">
    <source>
        <dbReference type="SAM" id="Phobius"/>
    </source>
</evidence>
<dbReference type="RefSeq" id="WP_035087031.1">
    <property type="nucleotide sequence ID" value="NZ_BMWS01000002.1"/>
</dbReference>
<dbReference type="InterPro" id="IPR054268">
    <property type="entry name" value="DUF6999"/>
</dbReference>
<gene>
    <name evidence="2" type="ORF">GCM10007384_03960</name>
</gene>
<keyword evidence="1" id="KW-1133">Transmembrane helix</keyword>
<comment type="caution">
    <text evidence="2">The sequence shown here is derived from an EMBL/GenBank/DDBJ whole genome shotgun (WGS) entry which is preliminary data.</text>
</comment>
<feature type="transmembrane region" description="Helical" evidence="1">
    <location>
        <begin position="49"/>
        <end position="72"/>
    </location>
</feature>
<accession>A0A918JS10</accession>
<proteinExistence type="predicted"/>
<dbReference type="EMBL" id="BMWS01000002">
    <property type="protein sequence ID" value="GGX05467.1"/>
    <property type="molecule type" value="Genomic_DNA"/>
</dbReference>
<dbReference type="AlphaFoldDB" id="A0A918JS10"/>
<dbReference type="Proteomes" id="UP000601108">
    <property type="component" value="Unassembled WGS sequence"/>
</dbReference>
<dbReference type="Pfam" id="PF22523">
    <property type="entry name" value="DUF6999"/>
    <property type="match status" value="1"/>
</dbReference>
<protein>
    <submittedName>
        <fullName evidence="2">Uncharacterized protein</fullName>
    </submittedName>
</protein>
<sequence length="302" mass="34838">MKKDIFEIETHDNRDPNPWLALYLDNSIPINDTTKKVLMLDNDSRSARYLQPLLVFWSKITMFFIHILKFFFPKLFNSSKFLHIILAWGLKRFVSPNANLLIFRHFHVGSEILQFIAGNIKGIDIKTSPLKPKDFKDVKDDLFLNHDLNLFNFVINLNSKLKEKGETISYVKELDTSMISEDQFDHIKFPDKWTNILDLRSAIELFTPFYQLFLTANDFVRASNSLQLDETIAVYVSQILGTPGHLGLVNNKHPMVPRSTYSAAYNLVLHGLAAETLHEVLVNIKKENARDGIVVPKKGQEY</sequence>
<keyword evidence="1" id="KW-0472">Membrane</keyword>
<keyword evidence="1" id="KW-0812">Transmembrane</keyword>
<name>A0A918JS10_9FLAO</name>
<keyword evidence="3" id="KW-1185">Reference proteome</keyword>
<evidence type="ECO:0000313" key="3">
    <source>
        <dbReference type="Proteomes" id="UP000601108"/>
    </source>
</evidence>
<organism evidence="2 3">
    <name type="scientific">Aquimarina muelleri</name>
    <dbReference type="NCBI Taxonomy" id="279356"/>
    <lineage>
        <taxon>Bacteria</taxon>
        <taxon>Pseudomonadati</taxon>
        <taxon>Bacteroidota</taxon>
        <taxon>Flavobacteriia</taxon>
        <taxon>Flavobacteriales</taxon>
        <taxon>Flavobacteriaceae</taxon>
        <taxon>Aquimarina</taxon>
    </lineage>
</organism>